<protein>
    <recommendedName>
        <fullName evidence="10">FIST C-domain domain-containing protein</fullName>
    </recommendedName>
</protein>
<evidence type="ECO:0000259" key="7">
    <source>
        <dbReference type="SMART" id="SM01204"/>
    </source>
</evidence>
<gene>
    <name evidence="8" type="ORF">NSPWAT_2153</name>
</gene>
<organism evidence="8 9">
    <name type="scientific">Nitrospina watsonii</name>
    <dbReference type="NCBI Taxonomy" id="1323948"/>
    <lineage>
        <taxon>Bacteria</taxon>
        <taxon>Pseudomonadati</taxon>
        <taxon>Nitrospinota/Tectimicrobiota group</taxon>
        <taxon>Nitrospinota</taxon>
        <taxon>Nitrospinia</taxon>
        <taxon>Nitrospinales</taxon>
        <taxon>Nitrospinaceae</taxon>
        <taxon>Nitrospina</taxon>
    </lineage>
</organism>
<dbReference type="SMART" id="SM01204">
    <property type="entry name" value="FIST_C"/>
    <property type="match status" value="1"/>
</dbReference>
<dbReference type="InterPro" id="IPR016741">
    <property type="entry name" value="UCP018953"/>
</dbReference>
<name>A0ABM9HG20_9BACT</name>
<keyword evidence="4" id="KW-1133">Transmembrane helix</keyword>
<evidence type="ECO:0000256" key="2">
    <source>
        <dbReference type="ARBA" id="ARBA00022475"/>
    </source>
</evidence>
<dbReference type="PANTHER" id="PTHR14939:SF5">
    <property type="entry name" value="F-BOX ONLY PROTEIN 22"/>
    <property type="match status" value="1"/>
</dbReference>
<reference evidence="8 9" key="1">
    <citation type="submission" date="2022-09" db="EMBL/GenBank/DDBJ databases">
        <authorList>
            <person name="Kop L."/>
        </authorList>
    </citation>
    <scope>NUCLEOTIDE SEQUENCE [LARGE SCALE GENOMIC DNA]</scope>
    <source>
        <strain evidence="8 9">347</strain>
    </source>
</reference>
<comment type="subcellular location">
    <subcellularLocation>
        <location evidence="1">Cell membrane</location>
        <topology evidence="1">Multi-pass membrane protein</topology>
    </subcellularLocation>
</comment>
<keyword evidence="3" id="KW-0812">Transmembrane</keyword>
<evidence type="ECO:0000256" key="1">
    <source>
        <dbReference type="ARBA" id="ARBA00004651"/>
    </source>
</evidence>
<dbReference type="RefSeq" id="WP_282011869.1">
    <property type="nucleotide sequence ID" value="NZ_OX336137.1"/>
</dbReference>
<dbReference type="PANTHER" id="PTHR14939">
    <property type="entry name" value="F-BOX ONLY PROTEIN 22"/>
    <property type="match status" value="1"/>
</dbReference>
<dbReference type="Pfam" id="PF08495">
    <property type="entry name" value="FIST"/>
    <property type="match status" value="1"/>
</dbReference>
<dbReference type="EMBL" id="OX336137">
    <property type="protein sequence ID" value="CAI2719009.1"/>
    <property type="molecule type" value="Genomic_DNA"/>
</dbReference>
<dbReference type="PIRSF" id="PIRSF018953">
    <property type="entry name" value="UCP018953"/>
    <property type="match status" value="1"/>
</dbReference>
<dbReference type="Pfam" id="PF10442">
    <property type="entry name" value="FIST_C"/>
    <property type="match status" value="1"/>
</dbReference>
<evidence type="ECO:0000256" key="3">
    <source>
        <dbReference type="ARBA" id="ARBA00022692"/>
    </source>
</evidence>
<dbReference type="SMART" id="SM00897">
    <property type="entry name" value="FIST"/>
    <property type="match status" value="1"/>
</dbReference>
<keyword evidence="2" id="KW-1003">Cell membrane</keyword>
<proteinExistence type="predicted"/>
<evidence type="ECO:0000259" key="6">
    <source>
        <dbReference type="SMART" id="SM00897"/>
    </source>
</evidence>
<feature type="domain" description="FIST" evidence="6">
    <location>
        <begin position="32"/>
        <end position="228"/>
    </location>
</feature>
<dbReference type="InterPro" id="IPR019494">
    <property type="entry name" value="FIST_C"/>
</dbReference>
<dbReference type="Proteomes" id="UP001157733">
    <property type="component" value="Chromosome"/>
</dbReference>
<evidence type="ECO:0000256" key="5">
    <source>
        <dbReference type="ARBA" id="ARBA00023136"/>
    </source>
</evidence>
<evidence type="ECO:0000313" key="9">
    <source>
        <dbReference type="Proteomes" id="UP001157733"/>
    </source>
</evidence>
<evidence type="ECO:0000313" key="8">
    <source>
        <dbReference type="EMBL" id="CAI2719009.1"/>
    </source>
</evidence>
<dbReference type="InterPro" id="IPR013702">
    <property type="entry name" value="FIST_domain_N"/>
</dbReference>
<accession>A0ABM9HG20</accession>
<keyword evidence="9" id="KW-1185">Reference proteome</keyword>
<evidence type="ECO:0000256" key="4">
    <source>
        <dbReference type="ARBA" id="ARBA00022989"/>
    </source>
</evidence>
<keyword evidence="5" id="KW-0472">Membrane</keyword>
<feature type="domain" description="FIST C-domain" evidence="7">
    <location>
        <begin position="229"/>
        <end position="374"/>
    </location>
</feature>
<evidence type="ECO:0008006" key="10">
    <source>
        <dbReference type="Google" id="ProtNLM"/>
    </source>
</evidence>
<sequence length="397" mass="43040">MKWASSISTGETIEQCIEETAKAVREQMGDHEIHLTVLFVSPHFKEKLAAIPKLLGEQLPFGMLLGCTGGGIIGGGQEVEQRGAFSITCAHLPGVTIQKVQTDTLTLPDPDTAPSVWRDWLGVDAESDPQFILLADPFSFRGEEFLAGMDYAYPNAPKVGGLASGANFQGGNVLYLGDNMYNNGLIGVALSGNIRLDTIVAQGCRPIGEPLNITKCSEYLLEEVDNKPPLQVLEEMVESLSENDRKLMQTSLFLGIEMDPLKDNPGQGDFLIRNLIGVDRETGALSIGAPLREGQLVQFHLRDKVMSAEDLTVMLSRYSKQGKRDDVCGALLFSCLGRGQYLYGVANHDCNVFKEKLGEIPLGGFFCNGEIGPVGQNTFLHGYTSSFGIFRPTSSAA</sequence>